<gene>
    <name evidence="1" type="ORF">DY000_02058875</name>
</gene>
<keyword evidence="2" id="KW-1185">Reference proteome</keyword>
<dbReference type="EMBL" id="QGKV02001556">
    <property type="protein sequence ID" value="KAF3516908.1"/>
    <property type="molecule type" value="Genomic_DNA"/>
</dbReference>
<protein>
    <submittedName>
        <fullName evidence="1">Uncharacterized protein</fullName>
    </submittedName>
</protein>
<reference evidence="1 2" key="1">
    <citation type="journal article" date="2020" name="BMC Genomics">
        <title>Intraspecific diversification of the crop wild relative Brassica cretica Lam. using demographic model selection.</title>
        <authorList>
            <person name="Kioukis A."/>
            <person name="Michalopoulou V.A."/>
            <person name="Briers L."/>
            <person name="Pirintsos S."/>
            <person name="Studholme D.J."/>
            <person name="Pavlidis P."/>
            <person name="Sarris P.F."/>
        </authorList>
    </citation>
    <scope>NUCLEOTIDE SEQUENCE [LARGE SCALE GENOMIC DNA]</scope>
    <source>
        <strain evidence="2">cv. PFS-1207/04</strain>
    </source>
</reference>
<proteinExistence type="predicted"/>
<evidence type="ECO:0000313" key="2">
    <source>
        <dbReference type="Proteomes" id="UP000266723"/>
    </source>
</evidence>
<evidence type="ECO:0000313" key="1">
    <source>
        <dbReference type="EMBL" id="KAF3516908.1"/>
    </source>
</evidence>
<dbReference type="Proteomes" id="UP000266723">
    <property type="component" value="Unassembled WGS sequence"/>
</dbReference>
<comment type="caution">
    <text evidence="1">The sequence shown here is derived from an EMBL/GenBank/DDBJ whole genome shotgun (WGS) entry which is preliminary data.</text>
</comment>
<organism evidence="1 2">
    <name type="scientific">Brassica cretica</name>
    <name type="common">Mustard</name>
    <dbReference type="NCBI Taxonomy" id="69181"/>
    <lineage>
        <taxon>Eukaryota</taxon>
        <taxon>Viridiplantae</taxon>
        <taxon>Streptophyta</taxon>
        <taxon>Embryophyta</taxon>
        <taxon>Tracheophyta</taxon>
        <taxon>Spermatophyta</taxon>
        <taxon>Magnoliopsida</taxon>
        <taxon>eudicotyledons</taxon>
        <taxon>Gunneridae</taxon>
        <taxon>Pentapetalae</taxon>
        <taxon>rosids</taxon>
        <taxon>malvids</taxon>
        <taxon>Brassicales</taxon>
        <taxon>Brassicaceae</taxon>
        <taxon>Brassiceae</taxon>
        <taxon>Brassica</taxon>
    </lineage>
</organism>
<accession>A0ABQ7AS90</accession>
<sequence>MEFDFWGSNGLAAGSTFSVPLAVPLNRSGIGSECFVVVAAQCRFHPIRCSFSFGGSCSVTGVVVSFLPCRVRIERLRSPEYRTDRRFEGSMLLLTDQEVFDFFLERLQLDTLRVPSLPGLVG</sequence>
<name>A0ABQ7AS90_BRACR</name>